<dbReference type="InterPro" id="IPR049301">
    <property type="entry name" value="Capsid_Gp10A/Gp10B-like_dom"/>
</dbReference>
<evidence type="ECO:0000313" key="3">
    <source>
        <dbReference type="Proteomes" id="UP000182178"/>
    </source>
</evidence>
<dbReference type="Proteomes" id="UP000182178">
    <property type="component" value="Unassembled WGS sequence"/>
</dbReference>
<evidence type="ECO:0000313" key="2">
    <source>
        <dbReference type="EMBL" id="CUA91003.1"/>
    </source>
</evidence>
<name>A0ABP2ADS8_9HYPH</name>
<protein>
    <submittedName>
        <fullName evidence="2">P22 coat protein-gene protein 5</fullName>
    </submittedName>
</protein>
<dbReference type="RefSeq" id="WP_055461018.1">
    <property type="nucleotide sequence ID" value="NZ_CYHC01000017.1"/>
</dbReference>
<gene>
    <name evidence="2" type="ORF">Ga0061061_11744</name>
</gene>
<feature type="domain" description="Capsid Gp10A/Gp10B-like" evidence="1">
    <location>
        <begin position="57"/>
        <end position="326"/>
    </location>
</feature>
<reference evidence="2 3" key="1">
    <citation type="submission" date="2015-08" db="EMBL/GenBank/DDBJ databases">
        <authorList>
            <person name="Varghese N."/>
        </authorList>
    </citation>
    <scope>NUCLEOTIDE SEQUENCE [LARGE SCALE GENOMIC DNA]</scope>
    <source>
        <strain evidence="2 3">DSM 18167</strain>
    </source>
</reference>
<accession>A0ABP2ADS8</accession>
<sequence>MSNITPSRLGLVNGSGADDALFLKQFSGEVMTAFAEVNVMMERHLVRTITNAKSASFPATWKASSYYHVPGTELAGQAIMHGERIITIDDLLVSPVFIAQIDEAKNHYDVREIYTKECGYSLANTADRNVLQTAVLAAREAATLTGAPGGSKLDGGADMVTNANSALLNALYLAAQTLDEKDIPEQGRFAVFKPAQYYKLVLDDKAIHRDFTAGNGDIRTGKVFDIAGIQIVKSNHLPTTNIAAPTGSPNVPAGVTPNVGPRPLSKYAGNFADTIGLVMVPNAVGTVKLLDLQVEGEYQINRQGTLIVAKYAMGHGILRPECAVELTKTAP</sequence>
<dbReference type="Pfam" id="PF21703">
    <property type="entry name" value="Gp10A-like"/>
    <property type="match status" value="1"/>
</dbReference>
<keyword evidence="2" id="KW-0167">Capsid protein</keyword>
<keyword evidence="2" id="KW-0946">Virion</keyword>
<organism evidence="2 3">
    <name type="scientific">Chelatococcus sambhunathii</name>
    <dbReference type="NCBI Taxonomy" id="363953"/>
    <lineage>
        <taxon>Bacteria</taxon>
        <taxon>Pseudomonadati</taxon>
        <taxon>Pseudomonadota</taxon>
        <taxon>Alphaproteobacteria</taxon>
        <taxon>Hyphomicrobiales</taxon>
        <taxon>Chelatococcaceae</taxon>
        <taxon>Chelatococcus</taxon>
    </lineage>
</organism>
<keyword evidence="3" id="KW-1185">Reference proteome</keyword>
<comment type="caution">
    <text evidence="2">The sequence shown here is derived from an EMBL/GenBank/DDBJ whole genome shotgun (WGS) entry which is preliminary data.</text>
</comment>
<dbReference type="EMBL" id="CYHC01000017">
    <property type="protein sequence ID" value="CUA91003.1"/>
    <property type="molecule type" value="Genomic_DNA"/>
</dbReference>
<evidence type="ECO:0000259" key="1">
    <source>
        <dbReference type="Pfam" id="PF21703"/>
    </source>
</evidence>
<proteinExistence type="predicted"/>